<keyword evidence="6" id="KW-0170">Cobalt</keyword>
<keyword evidence="5" id="KW-0456">Lyase</keyword>
<dbReference type="PANTHER" id="PTHR43622:SF1">
    <property type="entry name" value="3-DEHYDROQUINATE SYNTHASE"/>
    <property type="match status" value="1"/>
</dbReference>
<protein>
    <submittedName>
        <fullName evidence="9">3-dehydroquinate synthetase</fullName>
    </submittedName>
</protein>
<dbReference type="PIRSF" id="PIRSF001455">
    <property type="entry name" value="DHQ_synth"/>
    <property type="match status" value="1"/>
</dbReference>
<evidence type="ECO:0000259" key="7">
    <source>
        <dbReference type="Pfam" id="PF01761"/>
    </source>
</evidence>
<dbReference type="InterPro" id="IPR030963">
    <property type="entry name" value="DHQ_synth_fam"/>
</dbReference>
<dbReference type="EMBL" id="KC811132">
    <property type="protein sequence ID" value="AGQ19436.1"/>
    <property type="molecule type" value="Genomic_DNA"/>
</dbReference>
<comment type="cofactor">
    <cofactor evidence="2">
        <name>Co(2+)</name>
        <dbReference type="ChEBI" id="CHEBI:48828"/>
    </cofactor>
</comment>
<evidence type="ECO:0000256" key="1">
    <source>
        <dbReference type="ARBA" id="ARBA00001911"/>
    </source>
</evidence>
<dbReference type="InterPro" id="IPR030960">
    <property type="entry name" value="DHQS/DOIS_N"/>
</dbReference>
<evidence type="ECO:0000313" key="9">
    <source>
        <dbReference type="EMBL" id="AGQ19436.1"/>
    </source>
</evidence>
<dbReference type="GO" id="GO:0046872">
    <property type="term" value="F:metal ion binding"/>
    <property type="evidence" value="ECO:0007669"/>
    <property type="project" value="UniProtKB-KW"/>
</dbReference>
<evidence type="ECO:0000256" key="5">
    <source>
        <dbReference type="ARBA" id="ARBA00023239"/>
    </source>
</evidence>
<evidence type="ECO:0000256" key="2">
    <source>
        <dbReference type="ARBA" id="ARBA00001941"/>
    </source>
</evidence>
<dbReference type="GO" id="GO:0009073">
    <property type="term" value="P:aromatic amino acid family biosynthetic process"/>
    <property type="evidence" value="ECO:0007669"/>
    <property type="project" value="InterPro"/>
</dbReference>
<evidence type="ECO:0000256" key="3">
    <source>
        <dbReference type="ARBA" id="ARBA00022723"/>
    </source>
</evidence>
<dbReference type="InterPro" id="IPR056179">
    <property type="entry name" value="DHQS_C"/>
</dbReference>
<reference evidence="9" key="1">
    <citation type="journal article" date="2013" name="Sci. Rep.">
        <title>Metagenomics uncovers a new group of low GC and ultra-small marine Actinobacteria.</title>
        <authorList>
            <person name="Ghai R."/>
            <person name="Mizuno C.M."/>
            <person name="Picazo A."/>
            <person name="Camacho A."/>
            <person name="Rodriguez-Valera F."/>
        </authorList>
    </citation>
    <scope>NUCLEOTIDE SEQUENCE</scope>
</reference>
<proteinExistence type="predicted"/>
<dbReference type="GO" id="GO:0003856">
    <property type="term" value="F:3-dehydroquinate synthase activity"/>
    <property type="evidence" value="ECO:0007669"/>
    <property type="project" value="TreeGrafter"/>
</dbReference>
<dbReference type="Pfam" id="PF24621">
    <property type="entry name" value="DHQS_C"/>
    <property type="match status" value="1"/>
</dbReference>
<evidence type="ECO:0000256" key="6">
    <source>
        <dbReference type="ARBA" id="ARBA00023285"/>
    </source>
</evidence>
<comment type="cofactor">
    <cofactor evidence="1">
        <name>NAD(+)</name>
        <dbReference type="ChEBI" id="CHEBI:57540"/>
    </cofactor>
</comment>
<feature type="domain" description="3-dehydroquinate synthase N-terminal" evidence="7">
    <location>
        <begin position="53"/>
        <end position="163"/>
    </location>
</feature>
<dbReference type="InterPro" id="IPR050071">
    <property type="entry name" value="Dehydroquinate_synthase"/>
</dbReference>
<evidence type="ECO:0000259" key="8">
    <source>
        <dbReference type="Pfam" id="PF24621"/>
    </source>
</evidence>
<dbReference type="PANTHER" id="PTHR43622">
    <property type="entry name" value="3-DEHYDROQUINATE SYNTHASE"/>
    <property type="match status" value="1"/>
</dbReference>
<organism evidence="9">
    <name type="scientific">Candidatus Actinomarina minuta</name>
    <dbReference type="NCBI Taxonomy" id="1389454"/>
    <lineage>
        <taxon>Bacteria</taxon>
        <taxon>Bacillati</taxon>
        <taxon>Actinomycetota</taxon>
        <taxon>Actinomycetes</taxon>
        <taxon>Candidatus Actinomarinidae</taxon>
        <taxon>Candidatus Actinomarinales</taxon>
        <taxon>Candidatus Actinomarineae</taxon>
        <taxon>Candidatus Actinomarinaceae</taxon>
        <taxon>Candidatus Actinomarina</taxon>
    </lineage>
</organism>
<dbReference type="CDD" id="cd08195">
    <property type="entry name" value="DHQS"/>
    <property type="match status" value="1"/>
</dbReference>
<dbReference type="SUPFAM" id="SSF56796">
    <property type="entry name" value="Dehydroquinate synthase-like"/>
    <property type="match status" value="1"/>
</dbReference>
<keyword evidence="3" id="KW-0479">Metal-binding</keyword>
<dbReference type="Pfam" id="PF01761">
    <property type="entry name" value="DHQ_synthase"/>
    <property type="match status" value="1"/>
</dbReference>
<accession>S5DKQ5</accession>
<name>S5DKQ5_9ACTN</name>
<feature type="domain" description="3-dehydroquinate synthase C-terminal" evidence="8">
    <location>
        <begin position="165"/>
        <end position="301"/>
    </location>
</feature>
<sequence length="335" mass="38085">MQASNVHYFENLNQLLIHCEKLIENKIYRTYIDKQVISKFQQIQKSSMDFKEIDVKEDKKNLDAISRIWEDMFEKSIQRSSTVLCIGGGVLSDIVGFAASTYKRGTGLVIIPTTLLSMVDAAHGGKNGINTIHGKNQIGTFMMPDQVLICPEFLDELPEKEIKTGLIELIKAGFLKNPELVEEVYEADITQINTELIKTAIDIKNEITKNDFKETSERMFLNFGHTIGHLIEIDSQHTISHGEAVGIGILKALKISEKITKLNPMITQNFENFLKKLELNTDYKFNSKPEQLEELLFNDKKFSKGVVKYVLLRNIGDPLLVDFNLNDLLNEVTDE</sequence>
<evidence type="ECO:0000256" key="4">
    <source>
        <dbReference type="ARBA" id="ARBA00023027"/>
    </source>
</evidence>
<dbReference type="AlphaFoldDB" id="S5DKQ5"/>
<dbReference type="Gene3D" id="3.40.50.1970">
    <property type="match status" value="1"/>
</dbReference>
<dbReference type="Gene3D" id="1.20.1090.10">
    <property type="entry name" value="Dehydroquinate synthase-like - alpha domain"/>
    <property type="match status" value="1"/>
</dbReference>
<keyword evidence="4" id="KW-0520">NAD</keyword>